<evidence type="ECO:0000313" key="5">
    <source>
        <dbReference type="Proteomes" id="UP000677054"/>
    </source>
</evidence>
<dbReference type="Gene3D" id="2.40.10.10">
    <property type="entry name" value="Trypsin-like serine proteases"/>
    <property type="match status" value="1"/>
</dbReference>
<dbReference type="InterPro" id="IPR001254">
    <property type="entry name" value="Trypsin_dom"/>
</dbReference>
<keyword evidence="5" id="KW-1185">Reference proteome</keyword>
<dbReference type="PROSITE" id="PS00134">
    <property type="entry name" value="TRYPSIN_HIS"/>
    <property type="match status" value="1"/>
</dbReference>
<dbReference type="EMBL" id="LR900745">
    <property type="protein sequence ID" value="CAD7246746.1"/>
    <property type="molecule type" value="Genomic_DNA"/>
</dbReference>
<dbReference type="InterPro" id="IPR009003">
    <property type="entry name" value="Peptidase_S1_PA"/>
</dbReference>
<dbReference type="OrthoDB" id="7439147at2759"/>
<evidence type="ECO:0000313" key="4">
    <source>
        <dbReference type="EMBL" id="CAD7246746.1"/>
    </source>
</evidence>
<keyword evidence="2" id="KW-0732">Signal</keyword>
<sequence>MQLLLASVALLCPFQALAECPQPPPSTAYTWMACGSKAGKVTRAENWIDDFEDDGGGRERSENRPAWGYYGYGYYGYRGYYGYGGYYHGGYGYGHKFQNSFMRAFDWVMNLAGSFFGSNARRLQAVSHQADGPVPELDALVLGAGGQGGRMAVERGEAPFNVMLYVYCPSEGWRTCSGSVINEGNVLTAAHCLTDAAGECTGGYVISGRSRDGSGETKRFGFSGRPGDGNDIGIVYPEQALTLGDYLQPVCIPDVDSAAIDECSNSVYSWESSSSPDPVLTATDVKVDGTCSRIAGLLDPRLCVQDVQGGRQMCQGGGGDPLVTAYDGKYYQTGIASSCGDERAPFTRVSRHADWIKANLK</sequence>
<protein>
    <recommendedName>
        <fullName evidence="3">Peptidase S1 domain-containing protein</fullName>
    </recommendedName>
</protein>
<dbReference type="GO" id="GO:0004252">
    <property type="term" value="F:serine-type endopeptidase activity"/>
    <property type="evidence" value="ECO:0007669"/>
    <property type="project" value="InterPro"/>
</dbReference>
<keyword evidence="1" id="KW-1015">Disulfide bond</keyword>
<evidence type="ECO:0000256" key="2">
    <source>
        <dbReference type="SAM" id="SignalP"/>
    </source>
</evidence>
<dbReference type="InterPro" id="IPR043504">
    <property type="entry name" value="Peptidase_S1_PA_chymotrypsin"/>
</dbReference>
<dbReference type="PANTHER" id="PTHR24253">
    <property type="entry name" value="TRANSMEMBRANE PROTEASE SERINE"/>
    <property type="match status" value="1"/>
</dbReference>
<evidence type="ECO:0000259" key="3">
    <source>
        <dbReference type="PROSITE" id="PS50240"/>
    </source>
</evidence>
<proteinExistence type="predicted"/>
<accession>A0A7R8XBD5</accession>
<dbReference type="InterPro" id="IPR018114">
    <property type="entry name" value="TRYPSIN_HIS"/>
</dbReference>
<feature type="domain" description="Peptidase S1" evidence="3">
    <location>
        <begin position="143"/>
        <end position="361"/>
    </location>
</feature>
<dbReference type="PROSITE" id="PS50240">
    <property type="entry name" value="TRYPSIN_DOM"/>
    <property type="match status" value="1"/>
</dbReference>
<dbReference type="SMART" id="SM00020">
    <property type="entry name" value="Tryp_SPc"/>
    <property type="match status" value="1"/>
</dbReference>
<gene>
    <name evidence="4" type="ORF">DSTB1V02_LOCUS6592</name>
</gene>
<organism evidence="4">
    <name type="scientific">Darwinula stevensoni</name>
    <dbReference type="NCBI Taxonomy" id="69355"/>
    <lineage>
        <taxon>Eukaryota</taxon>
        <taxon>Metazoa</taxon>
        <taxon>Ecdysozoa</taxon>
        <taxon>Arthropoda</taxon>
        <taxon>Crustacea</taxon>
        <taxon>Oligostraca</taxon>
        <taxon>Ostracoda</taxon>
        <taxon>Podocopa</taxon>
        <taxon>Podocopida</taxon>
        <taxon>Darwinulocopina</taxon>
        <taxon>Darwinuloidea</taxon>
        <taxon>Darwinulidae</taxon>
        <taxon>Darwinula</taxon>
    </lineage>
</organism>
<feature type="chain" id="PRO_5036209109" description="Peptidase S1 domain-containing protein" evidence="2">
    <location>
        <begin position="19"/>
        <end position="361"/>
    </location>
</feature>
<dbReference type="PANTHER" id="PTHR24253:SF153">
    <property type="entry name" value="SERINE PROTEASE HEPSIN"/>
    <property type="match status" value="1"/>
</dbReference>
<evidence type="ECO:0000256" key="1">
    <source>
        <dbReference type="ARBA" id="ARBA00023157"/>
    </source>
</evidence>
<dbReference type="Proteomes" id="UP000677054">
    <property type="component" value="Unassembled WGS sequence"/>
</dbReference>
<dbReference type="SUPFAM" id="SSF50494">
    <property type="entry name" value="Trypsin-like serine proteases"/>
    <property type="match status" value="1"/>
</dbReference>
<dbReference type="Pfam" id="PF00089">
    <property type="entry name" value="Trypsin"/>
    <property type="match status" value="1"/>
</dbReference>
<dbReference type="AlphaFoldDB" id="A0A7R8XBD5"/>
<name>A0A7R8XBD5_9CRUS</name>
<dbReference type="EMBL" id="CAJPEV010001228">
    <property type="protein sequence ID" value="CAG0891476.1"/>
    <property type="molecule type" value="Genomic_DNA"/>
</dbReference>
<feature type="signal peptide" evidence="2">
    <location>
        <begin position="1"/>
        <end position="18"/>
    </location>
</feature>
<dbReference type="GO" id="GO:0006508">
    <property type="term" value="P:proteolysis"/>
    <property type="evidence" value="ECO:0007669"/>
    <property type="project" value="InterPro"/>
</dbReference>
<reference evidence="4" key="1">
    <citation type="submission" date="2020-11" db="EMBL/GenBank/DDBJ databases">
        <authorList>
            <person name="Tran Van P."/>
        </authorList>
    </citation>
    <scope>NUCLEOTIDE SEQUENCE</scope>
</reference>